<dbReference type="InterPro" id="IPR045863">
    <property type="entry name" value="CorA_TM1_TM2"/>
</dbReference>
<feature type="compositionally biased region" description="Acidic residues" evidence="5">
    <location>
        <begin position="218"/>
        <end position="228"/>
    </location>
</feature>
<feature type="compositionally biased region" description="Pro residues" evidence="5">
    <location>
        <begin position="52"/>
        <end position="61"/>
    </location>
</feature>
<evidence type="ECO:0000256" key="4">
    <source>
        <dbReference type="ARBA" id="ARBA00023136"/>
    </source>
</evidence>
<keyword evidence="3 6" id="KW-1133">Transmembrane helix</keyword>
<evidence type="ECO:0000256" key="1">
    <source>
        <dbReference type="ARBA" id="ARBA00004651"/>
    </source>
</evidence>
<feature type="compositionally biased region" description="Basic and acidic residues" evidence="5">
    <location>
        <begin position="650"/>
        <end position="670"/>
    </location>
</feature>
<evidence type="ECO:0000256" key="6">
    <source>
        <dbReference type="SAM" id="Phobius"/>
    </source>
</evidence>
<keyword evidence="4 6" id="KW-0472">Membrane</keyword>
<evidence type="ECO:0000313" key="8">
    <source>
        <dbReference type="Proteomes" id="UP001278500"/>
    </source>
</evidence>
<dbReference type="PANTHER" id="PTHR46494:SF3">
    <property type="entry name" value="ZINC TRANSPORT PROTEIN ZNTB"/>
    <property type="match status" value="1"/>
</dbReference>
<feature type="region of interest" description="Disordered" evidence="5">
    <location>
        <begin position="1"/>
        <end position="66"/>
    </location>
</feature>
<evidence type="ECO:0008006" key="9">
    <source>
        <dbReference type="Google" id="ProtNLM"/>
    </source>
</evidence>
<reference evidence="7" key="2">
    <citation type="submission" date="2023-06" db="EMBL/GenBank/DDBJ databases">
        <authorList>
            <consortium name="Lawrence Berkeley National Laboratory"/>
            <person name="Haridas S."/>
            <person name="Hensen N."/>
            <person name="Bonometti L."/>
            <person name="Westerberg I."/>
            <person name="Brannstrom I.O."/>
            <person name="Guillou S."/>
            <person name="Cros-Aarteil S."/>
            <person name="Calhoun S."/>
            <person name="Kuo A."/>
            <person name="Mondo S."/>
            <person name="Pangilinan J."/>
            <person name="Riley R."/>
            <person name="Labutti K."/>
            <person name="Andreopoulos B."/>
            <person name="Lipzen A."/>
            <person name="Chen C."/>
            <person name="Yanf M."/>
            <person name="Daum C."/>
            <person name="Ng V."/>
            <person name="Clum A."/>
            <person name="Steindorff A."/>
            <person name="Ohm R."/>
            <person name="Martin F."/>
            <person name="Silar P."/>
            <person name="Natvig D."/>
            <person name="Lalanne C."/>
            <person name="Gautier V."/>
            <person name="Ament-Velasquez S.L."/>
            <person name="Kruys A."/>
            <person name="Hutchinson M.I."/>
            <person name="Powell A.J."/>
            <person name="Barry K."/>
            <person name="Miller A.N."/>
            <person name="Grigoriev I.V."/>
            <person name="Debuchy R."/>
            <person name="Gladieux P."/>
            <person name="Thoren M.H."/>
            <person name="Johannesson H."/>
        </authorList>
    </citation>
    <scope>NUCLEOTIDE SEQUENCE</scope>
    <source>
        <strain evidence="7">CBS 560.94</strain>
    </source>
</reference>
<keyword evidence="8" id="KW-1185">Reference proteome</keyword>
<feature type="compositionally biased region" description="Low complexity" evidence="5">
    <location>
        <begin position="162"/>
        <end position="172"/>
    </location>
</feature>
<comment type="caution">
    <text evidence="7">The sequence shown here is derived from an EMBL/GenBank/DDBJ whole genome shotgun (WGS) entry which is preliminary data.</text>
</comment>
<organism evidence="7 8">
    <name type="scientific">Neurospora tetraspora</name>
    <dbReference type="NCBI Taxonomy" id="94610"/>
    <lineage>
        <taxon>Eukaryota</taxon>
        <taxon>Fungi</taxon>
        <taxon>Dikarya</taxon>
        <taxon>Ascomycota</taxon>
        <taxon>Pezizomycotina</taxon>
        <taxon>Sordariomycetes</taxon>
        <taxon>Sordariomycetidae</taxon>
        <taxon>Sordariales</taxon>
        <taxon>Sordariaceae</taxon>
        <taxon>Neurospora</taxon>
    </lineage>
</organism>
<feature type="region of interest" description="Disordered" evidence="5">
    <location>
        <begin position="82"/>
        <end position="255"/>
    </location>
</feature>
<sequence length="1318" mass="148114">MSQPQPAPGPRDEDPPTLTLPPRRSHTFPEQPHQQHQTFDGSSQPQRAPSWPREPPQPTYPPSSGYNPYMMPYSVPYYPIPQPPVAYPPASVPPGPTRAAHHVHFEPYNEYTQPGQQGPPPVPLVAPYDTGATPPGGYYGPGDSLSRPSRQPVRARHIVGRSASPTPASSPSRLKNKRRHKTVKFEQDSDDDVLHNIDEYSPPLQSHAPPAETLSPGADDDESDEDRSDELRSNSTVEGAYRSARGASTVRSYGSSRFRATPALVTEESGSSAYSFAASFRAARAASIGGSADGEQSEDLDATPSQPSPRDDQNSEVAHILASFYTGEGYTVAEGHHSAGLLMAANPAQLRHLQPLYRWMHLTRPLMSLEDLSNQVARLSVLTGIERKAVNDILFRLKQSSVKLIQTSSGKPVQHMEPGCFDYVLPHDSGVGGQTRTTRSVTWICLPYFSLEPYSGLLSGAENSSAFPIQTLLQAQFSRTAKERDMQQAVRQVAKAGPGLCFHISQLWCIIINNSFVITYGRMSEDVLCGNSITKSVKALSSLSEEQSQQKFWVRFGGNVMWTLPVKDCQTWFSFVSHFWEFWHLPLCFYRNKRVVCPEDWPKIWASASQKHSHRISFDLELGPTPKLPTPGRLVPIQPQSEQTEGTATDEPKDSEATSSKQENRDEKARRTTQLRTPTTRTTTANSPKASESPPSSSFALFTCLDDVSLAKNDTIDEAKLDERLHEIETILLHETSVSDQRAYKRCPSANRLSIYHMLEHEQQEIVHPERRIRSSNPQDYEIRADIFNLADMIFRFFFPGTTETPMASKFWGAVRNQVKQHDDEGVADDRYQLRAVLKELAVMILYFTETFLHAQHADRVQIHVPDQLIDGWLHLLLGLSYMSTDPERASTFLDVHAKPLISQGLNAIVKDMAKKPLLEKSVVLPQELVSLMSMKLLTDVTPGLPNISQTYSAYLSAIESDITGKQSDRSHEQRLDLLDQELLVVQKTVKSQRDIFERLERYSQQSAYKMPASARSRVAPIQGPPQPVYYSGAPRGAQSERNIYRQYNHYEQPRLRSARGYGQQEQGQYYEPPPFYVEEVPGSMTEESKQLSARDPGGFRQLFLNECILQLDQREREFEEYELHSKQLRVMNRNKVDIKKDRQERLIYAFTVVTIIFLPLSAVSSIFGMNTSDIRDMEVGQWAYWAVAIPVTAAVLFLGFLFTGDLGAVFRWVSRISGSGMSSLPGSGFQGKLPSLGSGTEKWRIKKPGQMGLGSGPGEDDYGEQEIEYVMPRRSENLRRRSYTPYETGDYPSAYLRYERGEVTRPGQRGEKWGLPY</sequence>
<dbReference type="Pfam" id="PF01544">
    <property type="entry name" value="CorA"/>
    <property type="match status" value="1"/>
</dbReference>
<dbReference type="GO" id="GO:0015095">
    <property type="term" value="F:magnesium ion transmembrane transporter activity"/>
    <property type="evidence" value="ECO:0007669"/>
    <property type="project" value="TreeGrafter"/>
</dbReference>
<dbReference type="SUPFAM" id="SSF144083">
    <property type="entry name" value="Magnesium transport protein CorA, transmembrane region"/>
    <property type="match status" value="1"/>
</dbReference>
<evidence type="ECO:0000256" key="5">
    <source>
        <dbReference type="SAM" id="MobiDB-lite"/>
    </source>
</evidence>
<evidence type="ECO:0000256" key="2">
    <source>
        <dbReference type="ARBA" id="ARBA00022692"/>
    </source>
</evidence>
<dbReference type="Proteomes" id="UP001278500">
    <property type="component" value="Unassembled WGS sequence"/>
</dbReference>
<feature type="compositionally biased region" description="Basic and acidic residues" evidence="5">
    <location>
        <begin position="183"/>
        <end position="198"/>
    </location>
</feature>
<keyword evidence="2 6" id="KW-0812">Transmembrane</keyword>
<feature type="transmembrane region" description="Helical" evidence="6">
    <location>
        <begin position="1147"/>
        <end position="1171"/>
    </location>
</feature>
<feature type="region of interest" description="Disordered" evidence="5">
    <location>
        <begin position="288"/>
        <end position="314"/>
    </location>
</feature>
<feature type="compositionally biased region" description="Pro residues" evidence="5">
    <location>
        <begin position="82"/>
        <end position="96"/>
    </location>
</feature>
<dbReference type="RefSeq" id="XP_062680523.1">
    <property type="nucleotide sequence ID" value="XM_062824750.1"/>
</dbReference>
<dbReference type="GeneID" id="87861904"/>
<name>A0AAE0MQF9_9PEZI</name>
<dbReference type="Gene3D" id="1.20.58.340">
    <property type="entry name" value="Magnesium transport protein CorA, transmembrane region"/>
    <property type="match status" value="1"/>
</dbReference>
<dbReference type="GO" id="GO:0005886">
    <property type="term" value="C:plasma membrane"/>
    <property type="evidence" value="ECO:0007669"/>
    <property type="project" value="UniProtKB-SubCell"/>
</dbReference>
<dbReference type="InterPro" id="IPR002523">
    <property type="entry name" value="MgTranspt_CorA/ZnTranspt_ZntB"/>
</dbReference>
<proteinExistence type="predicted"/>
<feature type="compositionally biased region" description="Polar residues" evidence="5">
    <location>
        <begin position="32"/>
        <end position="47"/>
    </location>
</feature>
<evidence type="ECO:0000313" key="7">
    <source>
        <dbReference type="EMBL" id="KAK3342730.1"/>
    </source>
</evidence>
<feature type="compositionally biased region" description="Polar residues" evidence="5">
    <location>
        <begin position="638"/>
        <end position="647"/>
    </location>
</feature>
<reference evidence="7" key="1">
    <citation type="journal article" date="2023" name="Mol. Phylogenet. Evol.">
        <title>Genome-scale phylogeny and comparative genomics of the fungal order Sordariales.</title>
        <authorList>
            <person name="Hensen N."/>
            <person name="Bonometti L."/>
            <person name="Westerberg I."/>
            <person name="Brannstrom I.O."/>
            <person name="Guillou S."/>
            <person name="Cros-Aarteil S."/>
            <person name="Calhoun S."/>
            <person name="Haridas S."/>
            <person name="Kuo A."/>
            <person name="Mondo S."/>
            <person name="Pangilinan J."/>
            <person name="Riley R."/>
            <person name="LaButti K."/>
            <person name="Andreopoulos B."/>
            <person name="Lipzen A."/>
            <person name="Chen C."/>
            <person name="Yan M."/>
            <person name="Daum C."/>
            <person name="Ng V."/>
            <person name="Clum A."/>
            <person name="Steindorff A."/>
            <person name="Ohm R.A."/>
            <person name="Martin F."/>
            <person name="Silar P."/>
            <person name="Natvig D.O."/>
            <person name="Lalanne C."/>
            <person name="Gautier V."/>
            <person name="Ament-Velasquez S.L."/>
            <person name="Kruys A."/>
            <person name="Hutchinson M.I."/>
            <person name="Powell A.J."/>
            <person name="Barry K."/>
            <person name="Miller A.N."/>
            <person name="Grigoriev I.V."/>
            <person name="Debuchy R."/>
            <person name="Gladieux P."/>
            <person name="Hiltunen Thoren M."/>
            <person name="Johannesson H."/>
        </authorList>
    </citation>
    <scope>NUCLEOTIDE SEQUENCE</scope>
    <source>
        <strain evidence="7">CBS 560.94</strain>
    </source>
</reference>
<gene>
    <name evidence="7" type="ORF">B0H65DRAFT_428311</name>
</gene>
<dbReference type="EMBL" id="JAUEPP010000005">
    <property type="protein sequence ID" value="KAK3342730.1"/>
    <property type="molecule type" value="Genomic_DNA"/>
</dbReference>
<comment type="subcellular location">
    <subcellularLocation>
        <location evidence="1">Cell membrane</location>
        <topology evidence="1">Multi-pass membrane protein</topology>
    </subcellularLocation>
</comment>
<feature type="transmembrane region" description="Helical" evidence="6">
    <location>
        <begin position="1183"/>
        <end position="1203"/>
    </location>
</feature>
<feature type="compositionally biased region" description="Low complexity" evidence="5">
    <location>
        <begin position="126"/>
        <end position="136"/>
    </location>
</feature>
<protein>
    <recommendedName>
        <fullName evidence="9">Mg2+ transporter</fullName>
    </recommendedName>
</protein>
<dbReference type="GO" id="GO:0015087">
    <property type="term" value="F:cobalt ion transmembrane transporter activity"/>
    <property type="evidence" value="ECO:0007669"/>
    <property type="project" value="TreeGrafter"/>
</dbReference>
<accession>A0AAE0MQF9</accession>
<feature type="region of interest" description="Disordered" evidence="5">
    <location>
        <begin position="620"/>
        <end position="697"/>
    </location>
</feature>
<dbReference type="GO" id="GO:0000287">
    <property type="term" value="F:magnesium ion binding"/>
    <property type="evidence" value="ECO:0007669"/>
    <property type="project" value="TreeGrafter"/>
</dbReference>
<dbReference type="PANTHER" id="PTHR46494">
    <property type="entry name" value="CORA FAMILY METAL ION TRANSPORTER (EUROFUNG)"/>
    <property type="match status" value="1"/>
</dbReference>
<evidence type="ECO:0000256" key="3">
    <source>
        <dbReference type="ARBA" id="ARBA00022989"/>
    </source>
</evidence>
<feature type="compositionally biased region" description="Low complexity" evidence="5">
    <location>
        <begin position="672"/>
        <end position="697"/>
    </location>
</feature>
<dbReference type="GO" id="GO:0050897">
    <property type="term" value="F:cobalt ion binding"/>
    <property type="evidence" value="ECO:0007669"/>
    <property type="project" value="TreeGrafter"/>
</dbReference>